<dbReference type="Pfam" id="PF12051">
    <property type="entry name" value="DUF3533"/>
    <property type="match status" value="1"/>
</dbReference>
<feature type="transmembrane region" description="Helical" evidence="2">
    <location>
        <begin position="342"/>
        <end position="360"/>
    </location>
</feature>
<keyword evidence="2" id="KW-1133">Transmembrane helix</keyword>
<name>A0A9P9E493_9PLEO</name>
<feature type="domain" description="DUF3533" evidence="3">
    <location>
        <begin position="79"/>
        <end position="440"/>
    </location>
</feature>
<protein>
    <recommendedName>
        <fullName evidence="3">DUF3533 domain-containing protein</fullName>
    </recommendedName>
</protein>
<accession>A0A9P9E493</accession>
<feature type="region of interest" description="Disordered" evidence="1">
    <location>
        <begin position="462"/>
        <end position="499"/>
    </location>
</feature>
<evidence type="ECO:0000256" key="2">
    <source>
        <dbReference type="SAM" id="Phobius"/>
    </source>
</evidence>
<proteinExistence type="predicted"/>
<dbReference type="OrthoDB" id="2140105at2759"/>
<evidence type="ECO:0000256" key="1">
    <source>
        <dbReference type="SAM" id="MobiDB-lite"/>
    </source>
</evidence>
<gene>
    <name evidence="4" type="ORF">B0J11DRAFT_577965</name>
</gene>
<feature type="transmembrane region" description="Helical" evidence="2">
    <location>
        <begin position="266"/>
        <end position="290"/>
    </location>
</feature>
<organism evidence="4 5">
    <name type="scientific">Dendryphion nanum</name>
    <dbReference type="NCBI Taxonomy" id="256645"/>
    <lineage>
        <taxon>Eukaryota</taxon>
        <taxon>Fungi</taxon>
        <taxon>Dikarya</taxon>
        <taxon>Ascomycota</taxon>
        <taxon>Pezizomycotina</taxon>
        <taxon>Dothideomycetes</taxon>
        <taxon>Pleosporomycetidae</taxon>
        <taxon>Pleosporales</taxon>
        <taxon>Torulaceae</taxon>
        <taxon>Dendryphion</taxon>
    </lineage>
</organism>
<sequence>MLEAPMLQDWAALTAVDLADDAVALELKVLRDFGRGIRGIKLLKKKPSLSNENRATFASSQWKGVRAKFLLQTTAGGIAFMLWFLACCSYLFGTLYGSSRRHHNFEILAVNYDGGVVGAAMEGAYQQLKGPGFFTLNYRTPEEYPTEADMYHAVWEGKYWGAISVTSGVSTRLEGAIKGINASTYNPADALHYIWNQQKYTAFSNSVVQAHMQQLVALTHVVYNKMNGTQASQFLNRTDPAAVQVLLNAISSTATDIQQAPFGSVILLNTVSMAMPIMQQFFFLLVINGVMRQHLLYSKMTVRSSLLVRRIAGAIFTLGAALCQTGYFWAFRESWNVNGNQFVLTWMTFWLLMNIHYLILDSISTVAPLPVMPFVVLLWVFLNISSTLSPLELQPGFFHWGIALPSYNAYSILITIWTGGAENRLYRALPILFSWWVLANITTSLTHIRACHLAYKLDEESNQGQTKSAKDEEAGISSDGDADRMVSRQTTFNRPTTLQRQKTFEEAAMEQRQVYGPSIPPFP</sequence>
<dbReference type="PANTHER" id="PTHR34814:SF2">
    <property type="entry name" value="DUF3533 DOMAIN-CONTAINING PROTEIN"/>
    <property type="match status" value="1"/>
</dbReference>
<keyword evidence="5" id="KW-1185">Reference proteome</keyword>
<feature type="transmembrane region" description="Helical" evidence="2">
    <location>
        <begin position="69"/>
        <end position="92"/>
    </location>
</feature>
<dbReference type="InterPro" id="IPR053001">
    <property type="entry name" value="MNNG_permease-like"/>
</dbReference>
<feature type="compositionally biased region" description="Polar residues" evidence="1">
    <location>
        <begin position="487"/>
        <end position="499"/>
    </location>
</feature>
<keyword evidence="2" id="KW-0472">Membrane</keyword>
<dbReference type="InterPro" id="IPR022703">
    <property type="entry name" value="DUF3533"/>
</dbReference>
<dbReference type="PANTHER" id="PTHR34814">
    <property type="entry name" value="NITROSOGUANIDINE RESISTANCE PROTEIN SNG1"/>
    <property type="match status" value="1"/>
</dbReference>
<dbReference type="GO" id="GO:0016020">
    <property type="term" value="C:membrane"/>
    <property type="evidence" value="ECO:0007669"/>
    <property type="project" value="TreeGrafter"/>
</dbReference>
<dbReference type="EMBL" id="JAGMWT010000004">
    <property type="protein sequence ID" value="KAH7130432.1"/>
    <property type="molecule type" value="Genomic_DNA"/>
</dbReference>
<keyword evidence="2" id="KW-0812">Transmembrane</keyword>
<feature type="transmembrane region" description="Helical" evidence="2">
    <location>
        <begin position="397"/>
        <end position="417"/>
    </location>
</feature>
<dbReference type="Proteomes" id="UP000700596">
    <property type="component" value="Unassembled WGS sequence"/>
</dbReference>
<evidence type="ECO:0000259" key="3">
    <source>
        <dbReference type="Pfam" id="PF12051"/>
    </source>
</evidence>
<feature type="transmembrane region" description="Helical" evidence="2">
    <location>
        <begin position="367"/>
        <end position="385"/>
    </location>
</feature>
<evidence type="ECO:0000313" key="4">
    <source>
        <dbReference type="EMBL" id="KAH7130432.1"/>
    </source>
</evidence>
<comment type="caution">
    <text evidence="4">The sequence shown here is derived from an EMBL/GenBank/DDBJ whole genome shotgun (WGS) entry which is preliminary data.</text>
</comment>
<evidence type="ECO:0000313" key="5">
    <source>
        <dbReference type="Proteomes" id="UP000700596"/>
    </source>
</evidence>
<reference evidence="4" key="1">
    <citation type="journal article" date="2021" name="Nat. Commun.">
        <title>Genetic determinants of endophytism in the Arabidopsis root mycobiome.</title>
        <authorList>
            <person name="Mesny F."/>
            <person name="Miyauchi S."/>
            <person name="Thiergart T."/>
            <person name="Pickel B."/>
            <person name="Atanasova L."/>
            <person name="Karlsson M."/>
            <person name="Huettel B."/>
            <person name="Barry K.W."/>
            <person name="Haridas S."/>
            <person name="Chen C."/>
            <person name="Bauer D."/>
            <person name="Andreopoulos W."/>
            <person name="Pangilinan J."/>
            <person name="LaButti K."/>
            <person name="Riley R."/>
            <person name="Lipzen A."/>
            <person name="Clum A."/>
            <person name="Drula E."/>
            <person name="Henrissat B."/>
            <person name="Kohler A."/>
            <person name="Grigoriev I.V."/>
            <person name="Martin F.M."/>
            <person name="Hacquard S."/>
        </authorList>
    </citation>
    <scope>NUCLEOTIDE SEQUENCE</scope>
    <source>
        <strain evidence="4">MPI-CAGE-CH-0243</strain>
    </source>
</reference>
<feature type="transmembrane region" description="Helical" evidence="2">
    <location>
        <begin position="311"/>
        <end position="330"/>
    </location>
</feature>
<dbReference type="AlphaFoldDB" id="A0A9P9E493"/>
<feature type="transmembrane region" description="Helical" evidence="2">
    <location>
        <begin position="429"/>
        <end position="448"/>
    </location>
</feature>